<evidence type="ECO:0000313" key="3">
    <source>
        <dbReference type="Proteomes" id="UP000005237"/>
    </source>
</evidence>
<evidence type="ECO:0000313" key="2">
    <source>
        <dbReference type="EnsemblMetazoa" id="CJA19578.1"/>
    </source>
</evidence>
<organism evidence="2 3">
    <name type="scientific">Caenorhabditis japonica</name>
    <dbReference type="NCBI Taxonomy" id="281687"/>
    <lineage>
        <taxon>Eukaryota</taxon>
        <taxon>Metazoa</taxon>
        <taxon>Ecdysozoa</taxon>
        <taxon>Nematoda</taxon>
        <taxon>Chromadorea</taxon>
        <taxon>Rhabditida</taxon>
        <taxon>Rhabditina</taxon>
        <taxon>Rhabditomorpha</taxon>
        <taxon>Rhabditoidea</taxon>
        <taxon>Rhabditidae</taxon>
        <taxon>Peloderinae</taxon>
        <taxon>Caenorhabditis</taxon>
    </lineage>
</organism>
<reference evidence="3" key="1">
    <citation type="submission" date="2010-08" db="EMBL/GenBank/DDBJ databases">
        <authorList>
            <consortium name="Caenorhabditis japonica Sequencing Consortium"/>
            <person name="Wilson R.K."/>
        </authorList>
    </citation>
    <scope>NUCLEOTIDE SEQUENCE [LARGE SCALE GENOMIC DNA]</scope>
    <source>
        <strain evidence="3">DF5081</strain>
    </source>
</reference>
<dbReference type="Proteomes" id="UP000005237">
    <property type="component" value="Unassembled WGS sequence"/>
</dbReference>
<feature type="region of interest" description="Disordered" evidence="1">
    <location>
        <begin position="47"/>
        <end position="72"/>
    </location>
</feature>
<keyword evidence="3" id="KW-1185">Reference proteome</keyword>
<evidence type="ECO:0000256" key="1">
    <source>
        <dbReference type="SAM" id="MobiDB-lite"/>
    </source>
</evidence>
<reference evidence="2" key="2">
    <citation type="submission" date="2022-06" db="UniProtKB">
        <authorList>
            <consortium name="EnsemblMetazoa"/>
        </authorList>
    </citation>
    <scope>IDENTIFICATION</scope>
    <source>
        <strain evidence="2">DF5081</strain>
    </source>
</reference>
<protein>
    <submittedName>
        <fullName evidence="2">Uncharacterized protein</fullName>
    </submittedName>
</protein>
<feature type="compositionally biased region" description="Low complexity" evidence="1">
    <location>
        <begin position="47"/>
        <end position="61"/>
    </location>
</feature>
<dbReference type="EnsemblMetazoa" id="CJA19578.1">
    <property type="protein sequence ID" value="CJA19578.1"/>
    <property type="gene ID" value="WBGene00175149"/>
</dbReference>
<proteinExistence type="predicted"/>
<accession>A0A8R1E5G0</accession>
<sequence length="94" mass="10731">MLKKPNATFFMASNVNVQHRRTFSRQLEIARLQLRKQNAEIVELKSISTDNSKTSDTTNSTAGTSRPPEMRVFSDSMYKTPSTVKTTVPEFLKY</sequence>
<dbReference type="AlphaFoldDB" id="A0A8R1E5G0"/>
<name>A0A8R1E5G0_CAEJA</name>